<dbReference type="AlphaFoldDB" id="A0AAV4WKN9"/>
<accession>A0AAV4WKN9</accession>
<keyword evidence="3" id="KW-1185">Reference proteome</keyword>
<evidence type="ECO:0000313" key="2">
    <source>
        <dbReference type="EMBL" id="GIY83232.1"/>
    </source>
</evidence>
<dbReference type="EMBL" id="BPLR01016357">
    <property type="protein sequence ID" value="GIY83232.1"/>
    <property type="molecule type" value="Genomic_DNA"/>
</dbReference>
<comment type="caution">
    <text evidence="2">The sequence shown here is derived from an EMBL/GenBank/DDBJ whole genome shotgun (WGS) entry which is preliminary data.</text>
</comment>
<reference evidence="2 3" key="1">
    <citation type="submission" date="2021-06" db="EMBL/GenBank/DDBJ databases">
        <title>Caerostris extrusa draft genome.</title>
        <authorList>
            <person name="Kono N."/>
            <person name="Arakawa K."/>
        </authorList>
    </citation>
    <scope>NUCLEOTIDE SEQUENCE [LARGE SCALE GENOMIC DNA]</scope>
</reference>
<protein>
    <submittedName>
        <fullName evidence="2">Uncharacterized protein</fullName>
    </submittedName>
</protein>
<evidence type="ECO:0000313" key="3">
    <source>
        <dbReference type="Proteomes" id="UP001054945"/>
    </source>
</evidence>
<feature type="region of interest" description="Disordered" evidence="1">
    <location>
        <begin position="1"/>
        <end position="23"/>
    </location>
</feature>
<sequence>MESFPGAHHSAGTKQANINTPPDPLTEQTFYLRRGHHLFPSMDMACRCISIEHRVICLLPASGVWGSFFYGSGLWQSCRKGVDAFGRTNGRHFKAPPTRGASLALTWMTLSCRMDGEQSMGQSFIGWWAGRV</sequence>
<gene>
    <name evidence="2" type="ORF">CEXT_359371</name>
</gene>
<organism evidence="2 3">
    <name type="scientific">Caerostris extrusa</name>
    <name type="common">Bark spider</name>
    <name type="synonym">Caerostris bankana</name>
    <dbReference type="NCBI Taxonomy" id="172846"/>
    <lineage>
        <taxon>Eukaryota</taxon>
        <taxon>Metazoa</taxon>
        <taxon>Ecdysozoa</taxon>
        <taxon>Arthropoda</taxon>
        <taxon>Chelicerata</taxon>
        <taxon>Arachnida</taxon>
        <taxon>Araneae</taxon>
        <taxon>Araneomorphae</taxon>
        <taxon>Entelegynae</taxon>
        <taxon>Araneoidea</taxon>
        <taxon>Araneidae</taxon>
        <taxon>Caerostris</taxon>
    </lineage>
</organism>
<name>A0AAV4WKN9_CAEEX</name>
<evidence type="ECO:0000256" key="1">
    <source>
        <dbReference type="SAM" id="MobiDB-lite"/>
    </source>
</evidence>
<proteinExistence type="predicted"/>
<dbReference type="Proteomes" id="UP001054945">
    <property type="component" value="Unassembled WGS sequence"/>
</dbReference>